<protein>
    <submittedName>
        <fullName evidence="1">Reverse transcriptase</fullName>
    </submittedName>
</protein>
<organism evidence="1 2">
    <name type="scientific">Gossypium australe</name>
    <dbReference type="NCBI Taxonomy" id="47621"/>
    <lineage>
        <taxon>Eukaryota</taxon>
        <taxon>Viridiplantae</taxon>
        <taxon>Streptophyta</taxon>
        <taxon>Embryophyta</taxon>
        <taxon>Tracheophyta</taxon>
        <taxon>Spermatophyta</taxon>
        <taxon>Magnoliopsida</taxon>
        <taxon>eudicotyledons</taxon>
        <taxon>Gunneridae</taxon>
        <taxon>Pentapetalae</taxon>
        <taxon>rosids</taxon>
        <taxon>malvids</taxon>
        <taxon>Malvales</taxon>
        <taxon>Malvaceae</taxon>
        <taxon>Malvoideae</taxon>
        <taxon>Gossypium</taxon>
    </lineage>
</organism>
<reference evidence="2" key="1">
    <citation type="journal article" date="2019" name="Plant Biotechnol. J.">
        <title>Genome sequencing of the Australian wild diploid species Gossypium australe highlights disease resistance and delayed gland morphogenesis.</title>
        <authorList>
            <person name="Cai Y."/>
            <person name="Cai X."/>
            <person name="Wang Q."/>
            <person name="Wang P."/>
            <person name="Zhang Y."/>
            <person name="Cai C."/>
            <person name="Xu Y."/>
            <person name="Wang K."/>
            <person name="Zhou Z."/>
            <person name="Wang C."/>
            <person name="Geng S."/>
            <person name="Li B."/>
            <person name="Dong Q."/>
            <person name="Hou Y."/>
            <person name="Wang H."/>
            <person name="Ai P."/>
            <person name="Liu Z."/>
            <person name="Yi F."/>
            <person name="Sun M."/>
            <person name="An G."/>
            <person name="Cheng J."/>
            <person name="Zhang Y."/>
            <person name="Shi Q."/>
            <person name="Xie Y."/>
            <person name="Shi X."/>
            <person name="Chang Y."/>
            <person name="Huang F."/>
            <person name="Chen Y."/>
            <person name="Hong S."/>
            <person name="Mi L."/>
            <person name="Sun Q."/>
            <person name="Zhang L."/>
            <person name="Zhou B."/>
            <person name="Peng R."/>
            <person name="Zhang X."/>
            <person name="Liu F."/>
        </authorList>
    </citation>
    <scope>NUCLEOTIDE SEQUENCE [LARGE SCALE GENOMIC DNA]</scope>
    <source>
        <strain evidence="2">cv. PA1801</strain>
    </source>
</reference>
<keyword evidence="2" id="KW-1185">Reference proteome</keyword>
<evidence type="ECO:0000313" key="2">
    <source>
        <dbReference type="Proteomes" id="UP000325315"/>
    </source>
</evidence>
<proteinExistence type="predicted"/>
<keyword evidence="1" id="KW-0548">Nucleotidyltransferase</keyword>
<evidence type="ECO:0000313" key="1">
    <source>
        <dbReference type="EMBL" id="KAA3460546.1"/>
    </source>
</evidence>
<dbReference type="Proteomes" id="UP000325315">
    <property type="component" value="Unassembled WGS sequence"/>
</dbReference>
<dbReference type="AlphaFoldDB" id="A0A5B6UV02"/>
<dbReference type="EMBL" id="SMMG02000009">
    <property type="protein sequence ID" value="KAA3460546.1"/>
    <property type="molecule type" value="Genomic_DNA"/>
</dbReference>
<dbReference type="OrthoDB" id="1937198at2759"/>
<comment type="caution">
    <text evidence="1">The sequence shown here is derived from an EMBL/GenBank/DDBJ whole genome shotgun (WGS) entry which is preliminary data.</text>
</comment>
<dbReference type="GO" id="GO:0003964">
    <property type="term" value="F:RNA-directed DNA polymerase activity"/>
    <property type="evidence" value="ECO:0007669"/>
    <property type="project" value="UniProtKB-KW"/>
</dbReference>
<keyword evidence="1" id="KW-0695">RNA-directed DNA polymerase</keyword>
<name>A0A5B6UV02_9ROSI</name>
<gene>
    <name evidence="1" type="ORF">EPI10_027201</name>
</gene>
<dbReference type="InterPro" id="IPR052343">
    <property type="entry name" value="Retrotransposon-Effector_Assoc"/>
</dbReference>
<keyword evidence="1" id="KW-0808">Transferase</keyword>
<dbReference type="PANTHER" id="PTHR46890:SF19">
    <property type="entry name" value="CYSTEINE-RICH RECEPTOR-LIKE PROTEIN KINASE"/>
    <property type="match status" value="1"/>
</dbReference>
<dbReference type="PANTHER" id="PTHR46890">
    <property type="entry name" value="NON-LTR RETROLELEMENT REVERSE TRANSCRIPTASE-LIKE PROTEIN-RELATED"/>
    <property type="match status" value="1"/>
</dbReference>
<accession>A0A5B6UV02</accession>
<sequence>MDPRKAPGIDGLSGNFFKHHWDIAHKYIYKIIAKVLANRLKVILPNCISYNQSAFVSGRMIHDNILITHELFHYHLNTLYNSNK</sequence>